<dbReference type="EMBL" id="JBFNFH010000030">
    <property type="protein sequence ID" value="MFM1525697.1"/>
    <property type="molecule type" value="Genomic_DNA"/>
</dbReference>
<dbReference type="RefSeq" id="WP_408127066.1">
    <property type="nucleotide sequence ID" value="NZ_JBFNFH010000030.1"/>
</dbReference>
<dbReference type="InterPro" id="IPR012505">
    <property type="entry name" value="YbbR"/>
</dbReference>
<dbReference type="Proteomes" id="UP001629536">
    <property type="component" value="Unassembled WGS sequence"/>
</dbReference>
<gene>
    <name evidence="1" type="ORF">ABGF40_08520</name>
</gene>
<organism evidence="1 2">
    <name type="scientific">Helcococcus bovis</name>
    <dbReference type="NCBI Taxonomy" id="3153252"/>
    <lineage>
        <taxon>Bacteria</taxon>
        <taxon>Bacillati</taxon>
        <taxon>Bacillota</taxon>
        <taxon>Tissierellia</taxon>
        <taxon>Tissierellales</taxon>
        <taxon>Peptoniphilaceae</taxon>
        <taxon>Helcococcus</taxon>
    </lineage>
</organism>
<protein>
    <submittedName>
        <fullName evidence="1">CdaR family protein</fullName>
    </submittedName>
</protein>
<dbReference type="Pfam" id="PF07949">
    <property type="entry name" value="YbbR"/>
    <property type="match status" value="3"/>
</dbReference>
<proteinExistence type="predicted"/>
<keyword evidence="2" id="KW-1185">Reference proteome</keyword>
<dbReference type="Gene3D" id="2.170.120.40">
    <property type="entry name" value="YbbR-like domain"/>
    <property type="match status" value="2"/>
</dbReference>
<dbReference type="PANTHER" id="PTHR37804:SF1">
    <property type="entry name" value="CDAA REGULATORY PROTEIN CDAR"/>
    <property type="match status" value="1"/>
</dbReference>
<evidence type="ECO:0000313" key="2">
    <source>
        <dbReference type="Proteomes" id="UP001629536"/>
    </source>
</evidence>
<reference evidence="1 2" key="1">
    <citation type="journal article" date="2024" name="Front. Microbiol.">
        <title>Pangenomic and biochemical analyses of Helcococcus ovis reveal widespread tetracycline resistance and a novel bacterial species, Helcococcus bovis.</title>
        <authorList>
            <person name="Cunha F."/>
            <person name="Zhai Y."/>
            <person name="Casaro S."/>
            <person name="Jones K.L."/>
            <person name="Hernandez M."/>
            <person name="Bisinotto R.S."/>
            <person name="Kariyawasam S."/>
            <person name="Brown M.B."/>
            <person name="Phillips A."/>
            <person name="Jeong K.C."/>
            <person name="Galvao K.N."/>
        </authorList>
    </citation>
    <scope>NUCLEOTIDE SEQUENCE [LARGE SCALE GENOMIC DNA]</scope>
    <source>
        <strain evidence="1 2">KG197</strain>
    </source>
</reference>
<accession>A0ABW9F8C9</accession>
<sequence>MEIIKKNWKIKLLSLFIAIVLWAFIIANENPTVSTRISSVPIIYENLGKLDQKGLILNQDIVKNLDVSISGKRSNIISITPQHIIISADLTNMKEGRNKVNLSYTLPEGIKIDEAPRTLDVNVEKIITKDFIVKVKNESKLQSDYILESTKVTPEKITVRGSRANVDSISNVYVKLDLSNLENDITLNKEIYAENSEGNKVEGLIFGQEFVNINAMVSKQKEVSIIISNKGNLPNGYKLIDAKLSKSKVYIKGPKDVIDNIESVKTQDIDLSNITGSRKVNVNLSLPTDVVLVDSTTSYTVDLEIKKIETTKEVKE</sequence>
<evidence type="ECO:0000313" key="1">
    <source>
        <dbReference type="EMBL" id="MFM1525697.1"/>
    </source>
</evidence>
<dbReference type="InterPro" id="IPR053154">
    <property type="entry name" value="c-di-AMP_regulator"/>
</dbReference>
<name>A0ABW9F8C9_9FIRM</name>
<dbReference type="Gene3D" id="2.170.120.30">
    <property type="match status" value="1"/>
</dbReference>
<dbReference type="PANTHER" id="PTHR37804">
    <property type="entry name" value="CDAA REGULATORY PROTEIN CDAR"/>
    <property type="match status" value="1"/>
</dbReference>
<comment type="caution">
    <text evidence="1">The sequence shown here is derived from an EMBL/GenBank/DDBJ whole genome shotgun (WGS) entry which is preliminary data.</text>
</comment>